<protein>
    <submittedName>
        <fullName evidence="1">Uncharacterized protein</fullName>
    </submittedName>
</protein>
<evidence type="ECO:0000313" key="2">
    <source>
        <dbReference type="Proteomes" id="UP001310594"/>
    </source>
</evidence>
<comment type="caution">
    <text evidence="1">The sequence shown here is derived from an EMBL/GenBank/DDBJ whole genome shotgun (WGS) entry which is preliminary data.</text>
</comment>
<evidence type="ECO:0000313" key="1">
    <source>
        <dbReference type="EMBL" id="KAK5696102.1"/>
    </source>
</evidence>
<organism evidence="1 2">
    <name type="scientific">Elasticomyces elasticus</name>
    <dbReference type="NCBI Taxonomy" id="574655"/>
    <lineage>
        <taxon>Eukaryota</taxon>
        <taxon>Fungi</taxon>
        <taxon>Dikarya</taxon>
        <taxon>Ascomycota</taxon>
        <taxon>Pezizomycotina</taxon>
        <taxon>Dothideomycetes</taxon>
        <taxon>Dothideomycetidae</taxon>
        <taxon>Mycosphaerellales</taxon>
        <taxon>Teratosphaeriaceae</taxon>
        <taxon>Elasticomyces</taxon>
    </lineage>
</organism>
<gene>
    <name evidence="1" type="ORF">LTR97_008522</name>
</gene>
<dbReference type="AlphaFoldDB" id="A0AAN7W3K9"/>
<accession>A0AAN7W3K9</accession>
<proteinExistence type="predicted"/>
<dbReference type="EMBL" id="JAVRQU010000013">
    <property type="protein sequence ID" value="KAK5696102.1"/>
    <property type="molecule type" value="Genomic_DNA"/>
</dbReference>
<name>A0AAN7W3K9_9PEZI</name>
<reference evidence="1" key="1">
    <citation type="submission" date="2023-08" db="EMBL/GenBank/DDBJ databases">
        <title>Black Yeasts Isolated from many extreme environments.</title>
        <authorList>
            <person name="Coleine C."/>
            <person name="Stajich J.E."/>
            <person name="Selbmann L."/>
        </authorList>
    </citation>
    <scope>NUCLEOTIDE SEQUENCE</scope>
    <source>
        <strain evidence="1">CCFEE 5810</strain>
    </source>
</reference>
<dbReference type="Proteomes" id="UP001310594">
    <property type="component" value="Unassembled WGS sequence"/>
</dbReference>
<dbReference type="PANTHER" id="PTHR40788">
    <property type="entry name" value="CLR5 DOMAIN-CONTAINING PROTEIN-RELATED"/>
    <property type="match status" value="1"/>
</dbReference>
<sequence length="792" mass="88225">MAAQDLDTNVPRVHEPPSGCHLDCRDCGAQYLSSAIQRSHERVYATSYTNAMAAARIEETLSEINTHRTTLHQVLKTHGDLILARWSKKSRDKRTAVLESTKVFGGTAELDRRPNDGTWLLRRSGKTFAGATWLDIQPLAEDRMKLLSLLHLRSTYPASAWALTDTKDSMPFFGRPGPYDCDTIFNVQCVSMVGETYGEMADWDEAMTHSWAYAGFPRAFMTIGLQLKIMSFLVEVTTNIVAGAVGTGSQRWSRLIVDGFKASGSESLWSSYASPAFAPPAFRGGFDARALLQKAQARLDLCLDDIWLMQTDPLFMLYTLQHRKATLEHDEAACACHCARWEHIAVYFVMDVVHRLNAWHNLVRVCKKAVVAMEDVNDSVVWLFDRLLPSMGPMKARFEARRALGISRRTGPLPISMELMGDGDILTNLIYQIQAGAIHGSMHLPMWFNALETELLNQKGPCSRADKQMIDQLSDITAMDEIRQAWLFNQLGHNTRKLTNRTRQGREDAALRPSGGVALSFSRDWILRFGFHLQYFSEAPFPKGRKSLEWLKNATESRSRLAEFWDAVREGFGVAQRAAGCDISQSALGTFDFDMEPGYLLTLERERSECEEASRLTDAATANATSRLDTLAMAEDWSGDSEGAKPIRRKQTVAKACRAVEALEASSPARSMPASCDGISNEAQPAIEQVPIDVTRDSLSVFHKMYPSEGVQCGGVRWSYFVQAMTDAGMTATVGGGGGSSVSFCNGAGTIVFHRPHSDPFVDSIMLRAMGKQMNRRFGWCRERFVLRPKTV</sequence>
<dbReference type="PANTHER" id="PTHR40788:SF1">
    <property type="entry name" value="IPA PROTEIN"/>
    <property type="match status" value="1"/>
</dbReference>